<proteinExistence type="predicted"/>
<gene>
    <name evidence="2" type="ORF">KOI35_40770</name>
</gene>
<dbReference type="EMBL" id="JAHKKG010000016">
    <property type="protein sequence ID" value="MBU2669863.1"/>
    <property type="molecule type" value="Genomic_DNA"/>
</dbReference>
<accession>A0ABS5Z2I0</accession>
<feature type="signal peptide" evidence="1">
    <location>
        <begin position="1"/>
        <end position="16"/>
    </location>
</feature>
<organism evidence="2 3">
    <name type="scientific">Paractinoplanes bogorensis</name>
    <dbReference type="NCBI Taxonomy" id="1610840"/>
    <lineage>
        <taxon>Bacteria</taxon>
        <taxon>Bacillati</taxon>
        <taxon>Actinomycetota</taxon>
        <taxon>Actinomycetes</taxon>
        <taxon>Micromonosporales</taxon>
        <taxon>Micromonosporaceae</taxon>
        <taxon>Paractinoplanes</taxon>
    </lineage>
</organism>
<sequence>MIRAFAVLAVAGAAVAALGGDASPSTAIPVDGRSGPALMADVVARIYGSPEQRAAGWEAQHYVMQAAYAACAERKGIDDAVDDWTPPSGVFETGAVDLPWLFAPAMTDFGIARRYLEGAGFQDGPAPRMTDAERRRIARFGECQMELASMDGRPRPSGRDTLEQEFLDDQATIRHEWEPRLIGWYSTCMTHVAGMPVDSFSDAHRQVELKFQAVVHRVPNGPGWSEAVALEKRVAAADGLCRKANADALATASEPVVKEFADRHRAELAAVAAEWAAMPAARDAAKKAVAK</sequence>
<keyword evidence="1" id="KW-0732">Signal</keyword>
<feature type="chain" id="PRO_5045486902" evidence="1">
    <location>
        <begin position="17"/>
        <end position="291"/>
    </location>
</feature>
<keyword evidence="3" id="KW-1185">Reference proteome</keyword>
<dbReference type="RefSeq" id="WP_215795006.1">
    <property type="nucleotide sequence ID" value="NZ_JAHKKG010000016.1"/>
</dbReference>
<name>A0ABS5Z2I0_9ACTN</name>
<evidence type="ECO:0000313" key="2">
    <source>
        <dbReference type="EMBL" id="MBU2669863.1"/>
    </source>
</evidence>
<protein>
    <submittedName>
        <fullName evidence="2">Uncharacterized protein</fullName>
    </submittedName>
</protein>
<reference evidence="2 3" key="1">
    <citation type="submission" date="2021-06" db="EMBL/GenBank/DDBJ databases">
        <title>Actinoplanes lichenicola sp. nov., and Actinoplanes ovalisporus sp. nov., isolated from lichen in Thailand.</title>
        <authorList>
            <person name="Saeng-In P."/>
            <person name="Kanchanasin P."/>
            <person name="Yuki M."/>
            <person name="Kudo T."/>
            <person name="Ohkuma M."/>
            <person name="Phongsopitanun W."/>
            <person name="Tanasupawat S."/>
        </authorList>
    </citation>
    <scope>NUCLEOTIDE SEQUENCE [LARGE SCALE GENOMIC DNA]</scope>
    <source>
        <strain evidence="2 3">NBRC 110975</strain>
    </source>
</reference>
<evidence type="ECO:0000313" key="3">
    <source>
        <dbReference type="Proteomes" id="UP001519654"/>
    </source>
</evidence>
<evidence type="ECO:0000256" key="1">
    <source>
        <dbReference type="SAM" id="SignalP"/>
    </source>
</evidence>
<comment type="caution">
    <text evidence="2">The sequence shown here is derived from an EMBL/GenBank/DDBJ whole genome shotgun (WGS) entry which is preliminary data.</text>
</comment>
<dbReference type="Proteomes" id="UP001519654">
    <property type="component" value="Unassembled WGS sequence"/>
</dbReference>